<accession>U5C8T7</accession>
<reference evidence="3 4" key="1">
    <citation type="journal article" date="2013" name="Genome Announc.">
        <title>Draft Genome Sequence of the Psychrophilic and Alkaliphilic Rhodonellum psychrophilum Strain GCM71T.</title>
        <authorList>
            <person name="Hauptmann A.L."/>
            <person name="Glaring M.A."/>
            <person name="Hallin P.F."/>
            <person name="Prieme A."/>
            <person name="Stougaard P."/>
        </authorList>
    </citation>
    <scope>NUCLEOTIDE SEQUENCE [LARGE SCALE GENOMIC DNA]</scope>
    <source>
        <strain evidence="3 4">GCM71</strain>
    </source>
</reference>
<evidence type="ECO:0000313" key="3">
    <source>
        <dbReference type="EMBL" id="ERM84627.1"/>
    </source>
</evidence>
<comment type="caution">
    <text evidence="3">The sequence shown here is derived from an EMBL/GenBank/DDBJ whole genome shotgun (WGS) entry which is preliminary data.</text>
</comment>
<dbReference type="Pfam" id="PF04023">
    <property type="entry name" value="FeoA"/>
    <property type="match status" value="1"/>
</dbReference>
<dbReference type="SMART" id="SM00899">
    <property type="entry name" value="FeoA"/>
    <property type="match status" value="1"/>
</dbReference>
<dbReference type="SUPFAM" id="SSF50037">
    <property type="entry name" value="C-terminal domain of transcriptional repressors"/>
    <property type="match status" value="1"/>
</dbReference>
<dbReference type="InterPro" id="IPR008988">
    <property type="entry name" value="Transcriptional_repressor_C"/>
</dbReference>
<dbReference type="EMBL" id="AWXR01000003">
    <property type="protein sequence ID" value="ERM84627.1"/>
    <property type="molecule type" value="Genomic_DNA"/>
</dbReference>
<dbReference type="eggNOG" id="COG1918">
    <property type="taxonomic scope" value="Bacteria"/>
</dbReference>
<feature type="domain" description="Ferrous iron transporter FeoA-like" evidence="2">
    <location>
        <begin position="9"/>
        <end position="80"/>
    </location>
</feature>
<keyword evidence="4" id="KW-1185">Reference proteome</keyword>
<evidence type="ECO:0000259" key="2">
    <source>
        <dbReference type="SMART" id="SM00899"/>
    </source>
</evidence>
<evidence type="ECO:0000313" key="4">
    <source>
        <dbReference type="Proteomes" id="UP000016843"/>
    </source>
</evidence>
<gene>
    <name evidence="3" type="ORF">P872_24740</name>
</gene>
<sequence length="83" mass="8953">MSNISHPKMTADSMKKGNIGIVKAIGDAETKLTLMEMGIRPGKTIEFLNSAIWGGPIAFQIENNIVAIRVSEAAAIEIDLIKK</sequence>
<dbReference type="Proteomes" id="UP000016843">
    <property type="component" value="Unassembled WGS sequence"/>
</dbReference>
<proteinExistence type="predicted"/>
<protein>
    <recommendedName>
        <fullName evidence="2">Ferrous iron transporter FeoA-like domain-containing protein</fullName>
    </recommendedName>
</protein>
<dbReference type="InterPro" id="IPR038157">
    <property type="entry name" value="FeoA_core_dom"/>
</dbReference>
<name>U5C8T7_9BACT</name>
<organism evidence="3 4">
    <name type="scientific">Rhodonellum psychrophilum GCM71 = DSM 17998</name>
    <dbReference type="NCBI Taxonomy" id="1123057"/>
    <lineage>
        <taxon>Bacteria</taxon>
        <taxon>Pseudomonadati</taxon>
        <taxon>Bacteroidota</taxon>
        <taxon>Cytophagia</taxon>
        <taxon>Cytophagales</taxon>
        <taxon>Cytophagaceae</taxon>
        <taxon>Rhodonellum</taxon>
    </lineage>
</organism>
<dbReference type="Gene3D" id="2.30.30.90">
    <property type="match status" value="1"/>
</dbReference>
<dbReference type="GO" id="GO:0046914">
    <property type="term" value="F:transition metal ion binding"/>
    <property type="evidence" value="ECO:0007669"/>
    <property type="project" value="InterPro"/>
</dbReference>
<dbReference type="AlphaFoldDB" id="U5C8T7"/>
<dbReference type="InterPro" id="IPR007167">
    <property type="entry name" value="Fe-transptr_FeoA-like"/>
</dbReference>
<keyword evidence="1" id="KW-0408">Iron</keyword>
<evidence type="ECO:0000256" key="1">
    <source>
        <dbReference type="ARBA" id="ARBA00023004"/>
    </source>
</evidence>